<evidence type="ECO:0000313" key="3">
    <source>
        <dbReference type="Proteomes" id="UP001243623"/>
    </source>
</evidence>
<dbReference type="InterPro" id="IPR006522">
    <property type="entry name" value="Phage_virion_morphogenesis"/>
</dbReference>
<dbReference type="Pfam" id="PF05069">
    <property type="entry name" value="Phage_tail_S"/>
    <property type="match status" value="1"/>
</dbReference>
<feature type="region of interest" description="Disordered" evidence="1">
    <location>
        <begin position="39"/>
        <end position="73"/>
    </location>
</feature>
<feature type="compositionally biased region" description="Basic and acidic residues" evidence="1">
    <location>
        <begin position="42"/>
        <end position="65"/>
    </location>
</feature>
<protein>
    <submittedName>
        <fullName evidence="2">Phage virion morphogenesis protein</fullName>
    </submittedName>
</protein>
<dbReference type="NCBIfam" id="TIGR01635">
    <property type="entry name" value="tail_comp_S"/>
    <property type="match status" value="1"/>
</dbReference>
<evidence type="ECO:0000313" key="2">
    <source>
        <dbReference type="EMBL" id="WIW70613.1"/>
    </source>
</evidence>
<accession>A0A9Y2AII7</accession>
<dbReference type="RefSeq" id="WP_309320451.1">
    <property type="nucleotide sequence ID" value="NZ_CP120678.1"/>
</dbReference>
<reference evidence="2" key="1">
    <citation type="submission" date="2023-03" db="EMBL/GenBank/DDBJ databases">
        <title>Selenobaculum gbiensis gen. nov. sp. nov., a new bacterium isolated from the gut microbiota of IBD patient.</title>
        <authorList>
            <person name="Yeo S."/>
            <person name="Park H."/>
            <person name="Huh C.S."/>
        </authorList>
    </citation>
    <scope>NUCLEOTIDE SEQUENCE</scope>
    <source>
        <strain evidence="2">ICN-92133</strain>
    </source>
</reference>
<sequence length="158" mass="17526">MSGVKIEGDWSKFEQHLNKMINLNFTSIHEEIGEALVSSTQKRFEDEKSPDGKSWEKSIRAKEESGQTLTDSSRLKTSITYKAKPEGVAVGTNVKYASVHQDGMTIKAKGKFLKFAVGKGFAQVKQVKIPARPFIGISSDDQTEIKAIVTQHIKEALK</sequence>
<dbReference type="Proteomes" id="UP001243623">
    <property type="component" value="Chromosome"/>
</dbReference>
<evidence type="ECO:0000256" key="1">
    <source>
        <dbReference type="SAM" id="MobiDB-lite"/>
    </source>
</evidence>
<organism evidence="2 3">
    <name type="scientific">Selenobaculum gibii</name>
    <dbReference type="NCBI Taxonomy" id="3054208"/>
    <lineage>
        <taxon>Bacteria</taxon>
        <taxon>Bacillati</taxon>
        <taxon>Bacillota</taxon>
        <taxon>Negativicutes</taxon>
        <taxon>Selenomonadales</taxon>
        <taxon>Selenomonadaceae</taxon>
        <taxon>Selenobaculum</taxon>
    </lineage>
</organism>
<gene>
    <name evidence="2" type="ORF">P3F81_12115</name>
</gene>
<dbReference type="AlphaFoldDB" id="A0A9Y2AII7"/>
<dbReference type="EMBL" id="CP120678">
    <property type="protein sequence ID" value="WIW70613.1"/>
    <property type="molecule type" value="Genomic_DNA"/>
</dbReference>
<keyword evidence="3" id="KW-1185">Reference proteome</keyword>
<name>A0A9Y2AII7_9FIRM</name>
<dbReference type="KEGG" id="sgbi:P3F81_12115"/>
<proteinExistence type="predicted"/>